<dbReference type="InterPro" id="IPR006143">
    <property type="entry name" value="RND_pump_MFP"/>
</dbReference>
<evidence type="ECO:0000259" key="9">
    <source>
        <dbReference type="Pfam" id="PF25917"/>
    </source>
</evidence>
<dbReference type="Gene3D" id="1.10.287.470">
    <property type="entry name" value="Helix hairpin bin"/>
    <property type="match status" value="1"/>
</dbReference>
<feature type="domain" description="YknX-like C-terminal permuted SH3-like" evidence="11">
    <location>
        <begin position="302"/>
        <end position="370"/>
    </location>
</feature>
<protein>
    <submittedName>
        <fullName evidence="12">Efflux transporter periplasmic adaptor subunit</fullName>
    </submittedName>
</protein>
<feature type="domain" description="Multidrug resistance protein MdtA-like barrel-sandwich hybrid" evidence="9">
    <location>
        <begin position="68"/>
        <end position="205"/>
    </location>
</feature>
<dbReference type="GO" id="GO:0015562">
    <property type="term" value="F:efflux transmembrane transporter activity"/>
    <property type="evidence" value="ECO:0007669"/>
    <property type="project" value="TreeGrafter"/>
</dbReference>
<evidence type="ECO:0000256" key="6">
    <source>
        <dbReference type="ARBA" id="ARBA00023136"/>
    </source>
</evidence>
<evidence type="ECO:0000256" key="4">
    <source>
        <dbReference type="ARBA" id="ARBA00022475"/>
    </source>
</evidence>
<evidence type="ECO:0000259" key="10">
    <source>
        <dbReference type="Pfam" id="PF25944"/>
    </source>
</evidence>
<evidence type="ECO:0000313" key="12">
    <source>
        <dbReference type="EMBL" id="PDQ18262.1"/>
    </source>
</evidence>
<evidence type="ECO:0000256" key="2">
    <source>
        <dbReference type="ARBA" id="ARBA00009477"/>
    </source>
</evidence>
<dbReference type="PANTHER" id="PTHR30469:SF12">
    <property type="entry name" value="MULTIDRUG RESISTANCE PROTEIN MDTA"/>
    <property type="match status" value="1"/>
</dbReference>
<feature type="chain" id="PRO_5018300439" evidence="7">
    <location>
        <begin position="22"/>
        <end position="390"/>
    </location>
</feature>
<dbReference type="Gene3D" id="2.40.30.170">
    <property type="match status" value="1"/>
</dbReference>
<dbReference type="GO" id="GO:1990281">
    <property type="term" value="C:efflux pump complex"/>
    <property type="evidence" value="ECO:0007669"/>
    <property type="project" value="TreeGrafter"/>
</dbReference>
<dbReference type="Pfam" id="PF25944">
    <property type="entry name" value="Beta-barrel_RND"/>
    <property type="match status" value="1"/>
</dbReference>
<dbReference type="FunFam" id="2.40.30.170:FF:000006">
    <property type="entry name" value="Multidrug resistance protein MdtA"/>
    <property type="match status" value="1"/>
</dbReference>
<keyword evidence="3" id="KW-0813">Transport</keyword>
<keyword evidence="5" id="KW-0997">Cell inner membrane</keyword>
<dbReference type="Pfam" id="PF25917">
    <property type="entry name" value="BSH_RND"/>
    <property type="match status" value="1"/>
</dbReference>
<dbReference type="InterPro" id="IPR058626">
    <property type="entry name" value="MdtA-like_b-barrel"/>
</dbReference>
<evidence type="ECO:0000313" key="13">
    <source>
        <dbReference type="Proteomes" id="UP000219182"/>
    </source>
</evidence>
<dbReference type="Pfam" id="PF25876">
    <property type="entry name" value="HH_MFP_RND"/>
    <property type="match status" value="1"/>
</dbReference>
<feature type="signal peptide" evidence="7">
    <location>
        <begin position="1"/>
        <end position="21"/>
    </location>
</feature>
<dbReference type="Gene3D" id="2.40.420.20">
    <property type="match status" value="1"/>
</dbReference>
<evidence type="ECO:0000259" key="11">
    <source>
        <dbReference type="Pfam" id="PF25989"/>
    </source>
</evidence>
<dbReference type="PANTHER" id="PTHR30469">
    <property type="entry name" value="MULTIDRUG RESISTANCE PROTEIN MDTA"/>
    <property type="match status" value="1"/>
</dbReference>
<evidence type="ECO:0000256" key="7">
    <source>
        <dbReference type="SAM" id="SignalP"/>
    </source>
</evidence>
<dbReference type="InterPro" id="IPR058637">
    <property type="entry name" value="YknX-like_C"/>
</dbReference>
<dbReference type="RefSeq" id="WP_097576455.1">
    <property type="nucleotide sequence ID" value="NZ_NWQG01000197.1"/>
</dbReference>
<keyword evidence="6" id="KW-0472">Membrane</keyword>
<dbReference type="SUPFAM" id="SSF111369">
    <property type="entry name" value="HlyD-like secretion proteins"/>
    <property type="match status" value="1"/>
</dbReference>
<reference evidence="12 13" key="1">
    <citation type="submission" date="2017-09" db="EMBL/GenBank/DDBJ databases">
        <title>Mesorhizobum sanjuanii sp. nov. isolated from nodules of Lotus tenuis in saline-alkaline lowlands of Flooding Pampa.</title>
        <authorList>
            <person name="Sannazzaro A.I."/>
            <person name="Torres Tejerizo G.A."/>
            <person name="Fontana F."/>
            <person name="Cumpa Velazquez L.M."/>
            <person name="Hansen L."/>
            <person name="Pistorio M."/>
            <person name="Estrella M.J."/>
        </authorList>
    </citation>
    <scope>NUCLEOTIDE SEQUENCE [LARGE SCALE GENOMIC DNA]</scope>
    <source>
        <strain evidence="12 13">BSA136</strain>
    </source>
</reference>
<dbReference type="Gene3D" id="2.40.50.100">
    <property type="match status" value="1"/>
</dbReference>
<evidence type="ECO:0000256" key="3">
    <source>
        <dbReference type="ARBA" id="ARBA00022448"/>
    </source>
</evidence>
<organism evidence="12 13">
    <name type="scientific">Mesorhizobium sanjuanii</name>
    <dbReference type="NCBI Taxonomy" id="2037900"/>
    <lineage>
        <taxon>Bacteria</taxon>
        <taxon>Pseudomonadati</taxon>
        <taxon>Pseudomonadota</taxon>
        <taxon>Alphaproteobacteria</taxon>
        <taxon>Hyphomicrobiales</taxon>
        <taxon>Phyllobacteriaceae</taxon>
        <taxon>Mesorhizobium</taxon>
    </lineage>
</organism>
<keyword evidence="7" id="KW-0732">Signal</keyword>
<comment type="caution">
    <text evidence="12">The sequence shown here is derived from an EMBL/GenBank/DDBJ whole genome shotgun (WGS) entry which is preliminary data.</text>
</comment>
<dbReference type="InterPro" id="IPR058624">
    <property type="entry name" value="MdtA-like_HH"/>
</dbReference>
<dbReference type="EMBL" id="NWQG01000197">
    <property type="protein sequence ID" value="PDQ18262.1"/>
    <property type="molecule type" value="Genomic_DNA"/>
</dbReference>
<dbReference type="NCBIfam" id="TIGR01730">
    <property type="entry name" value="RND_mfp"/>
    <property type="match status" value="1"/>
</dbReference>
<keyword evidence="13" id="KW-1185">Reference proteome</keyword>
<name>A0A2A6F907_9HYPH</name>
<gene>
    <name evidence="12" type="ORF">CN311_25625</name>
</gene>
<accession>A0A2A6F907</accession>
<dbReference type="Proteomes" id="UP000219182">
    <property type="component" value="Unassembled WGS sequence"/>
</dbReference>
<sequence length="390" mass="41271">MRKRPVIVAALLILIGGVGFAAKHVYDPSEPAAASVPAPAVPVVAGKVASHDVPIYLRGVGTVIAYNNVVVHSLISGPITKIAFTQGQTVKKGDLLAQIDPNPYQAQIDQIIATRDRDQAQLVNAQANLDRYTPLLAKGFATSQLVATQKAQVIQLQATIKADEALLRAAQVNLSYTRLTSPIDGVTGIRQIDEGNIIHPTDAFGLVDIAQVQPISLIFTLPEETLPQIQQEMAKGPLTVFAYSQDDKTKLDEGKLLLVDNQIVQTTGTIRLRATFPNAGKQLWPGALVNARLLVDTRNGGLTIAGSAVQQGPNGSYVYVIAPDGTAQMRPVTVAQLTGGQALIDSGLKANETVVVDGQYRLAQGTPVQVLQGKAADEAALQSAVQQAIP</sequence>
<dbReference type="AlphaFoldDB" id="A0A2A6F907"/>
<proteinExistence type="inferred from homology"/>
<dbReference type="InterPro" id="IPR058625">
    <property type="entry name" value="MdtA-like_BSH"/>
</dbReference>
<feature type="domain" description="Multidrug resistance protein MdtA-like alpha-helical hairpin" evidence="8">
    <location>
        <begin position="109"/>
        <end position="177"/>
    </location>
</feature>
<evidence type="ECO:0000256" key="5">
    <source>
        <dbReference type="ARBA" id="ARBA00022519"/>
    </source>
</evidence>
<keyword evidence="4" id="KW-1003">Cell membrane</keyword>
<dbReference type="Pfam" id="PF25989">
    <property type="entry name" value="YknX_C"/>
    <property type="match status" value="1"/>
</dbReference>
<evidence type="ECO:0000256" key="1">
    <source>
        <dbReference type="ARBA" id="ARBA00004236"/>
    </source>
</evidence>
<comment type="subcellular location">
    <subcellularLocation>
        <location evidence="1">Cell membrane</location>
    </subcellularLocation>
</comment>
<evidence type="ECO:0000259" key="8">
    <source>
        <dbReference type="Pfam" id="PF25876"/>
    </source>
</evidence>
<comment type="similarity">
    <text evidence="2">Belongs to the membrane fusion protein (MFP) (TC 8.A.1) family.</text>
</comment>
<feature type="domain" description="Multidrug resistance protein MdtA-like beta-barrel" evidence="10">
    <location>
        <begin position="214"/>
        <end position="297"/>
    </location>
</feature>